<protein>
    <submittedName>
        <fullName evidence="1">Ankyrin repeat domain-containing protein 50</fullName>
    </submittedName>
</protein>
<name>A0A212ELR4_DANPL</name>
<comment type="caution">
    <text evidence="1">The sequence shown here is derived from an EMBL/GenBank/DDBJ whole genome shotgun (WGS) entry which is preliminary data.</text>
</comment>
<dbReference type="EMBL" id="AGBW02013994">
    <property type="protein sequence ID" value="OWR42417.1"/>
    <property type="molecule type" value="Genomic_DNA"/>
</dbReference>
<dbReference type="AlphaFoldDB" id="A0A212ELR4"/>
<dbReference type="OrthoDB" id="6380740at2759"/>
<evidence type="ECO:0000313" key="2">
    <source>
        <dbReference type="Proteomes" id="UP000007151"/>
    </source>
</evidence>
<gene>
    <name evidence="1" type="ORF">KGM_206542</name>
</gene>
<keyword evidence="2" id="KW-1185">Reference proteome</keyword>
<reference evidence="1 2" key="1">
    <citation type="journal article" date="2011" name="Cell">
        <title>The monarch butterfly genome yields insights into long-distance migration.</title>
        <authorList>
            <person name="Zhan S."/>
            <person name="Merlin C."/>
            <person name="Boore J.L."/>
            <person name="Reppert S.M."/>
        </authorList>
    </citation>
    <scope>NUCLEOTIDE SEQUENCE [LARGE SCALE GENOMIC DNA]</scope>
    <source>
        <strain evidence="1">F-2</strain>
    </source>
</reference>
<evidence type="ECO:0000313" key="1">
    <source>
        <dbReference type="EMBL" id="OWR42417.1"/>
    </source>
</evidence>
<sequence>MDTKGSRHVSASNLIANPIPEVEDGVVYVAIKGSLHSNDCSAFGLGQEEIKALIKKFPGSGSDVVNGITIKSNVLQAINSMAQLGYKVVCSTGETEITWTLQRDL</sequence>
<organism evidence="1 2">
    <name type="scientific">Danaus plexippus plexippus</name>
    <dbReference type="NCBI Taxonomy" id="278856"/>
    <lineage>
        <taxon>Eukaryota</taxon>
        <taxon>Metazoa</taxon>
        <taxon>Ecdysozoa</taxon>
        <taxon>Arthropoda</taxon>
        <taxon>Hexapoda</taxon>
        <taxon>Insecta</taxon>
        <taxon>Pterygota</taxon>
        <taxon>Neoptera</taxon>
        <taxon>Endopterygota</taxon>
        <taxon>Lepidoptera</taxon>
        <taxon>Glossata</taxon>
        <taxon>Ditrysia</taxon>
        <taxon>Papilionoidea</taxon>
        <taxon>Nymphalidae</taxon>
        <taxon>Danainae</taxon>
        <taxon>Danaini</taxon>
        <taxon>Danaina</taxon>
        <taxon>Danaus</taxon>
        <taxon>Danaus</taxon>
    </lineage>
</organism>
<accession>A0A212ELR4</accession>
<dbReference type="Proteomes" id="UP000007151">
    <property type="component" value="Unassembled WGS sequence"/>
</dbReference>
<dbReference type="eggNOG" id="KOG0504">
    <property type="taxonomic scope" value="Eukaryota"/>
</dbReference>
<proteinExistence type="predicted"/>
<dbReference type="STRING" id="278856.A0A212ELR4"/>
<dbReference type="KEGG" id="dpl:KGM_206542"/>